<dbReference type="EMBL" id="JACHIW010000001">
    <property type="protein sequence ID" value="MBB5155325.1"/>
    <property type="molecule type" value="Genomic_DNA"/>
</dbReference>
<feature type="region of interest" description="Disordered" evidence="1">
    <location>
        <begin position="15"/>
        <end position="39"/>
    </location>
</feature>
<dbReference type="Proteomes" id="UP000584374">
    <property type="component" value="Unassembled WGS sequence"/>
</dbReference>
<dbReference type="RefSeq" id="WP_184726684.1">
    <property type="nucleotide sequence ID" value="NZ_JACHIW010000001.1"/>
</dbReference>
<gene>
    <name evidence="2" type="ORF">BJ970_002859</name>
</gene>
<reference evidence="2 3" key="1">
    <citation type="submission" date="2020-08" db="EMBL/GenBank/DDBJ databases">
        <title>Sequencing the genomes of 1000 actinobacteria strains.</title>
        <authorList>
            <person name="Klenk H.-P."/>
        </authorList>
    </citation>
    <scope>NUCLEOTIDE SEQUENCE [LARGE SCALE GENOMIC DNA]</scope>
    <source>
        <strain evidence="2 3">DSM 45584</strain>
    </source>
</reference>
<name>A0A840QA67_9PSEU</name>
<sequence>MNARIDLAIIAGLSENPNDRTIDDQTTSDTESAHSRPDRFPRHLARLLAQAPWAAVRARSSGRLRPCGCHGKPDHSRRGFR</sequence>
<evidence type="ECO:0000313" key="2">
    <source>
        <dbReference type="EMBL" id="MBB5155325.1"/>
    </source>
</evidence>
<dbReference type="AlphaFoldDB" id="A0A840QA67"/>
<keyword evidence="3" id="KW-1185">Reference proteome</keyword>
<protein>
    <submittedName>
        <fullName evidence="2">Uncharacterized protein</fullName>
    </submittedName>
</protein>
<organism evidence="2 3">
    <name type="scientific">Saccharopolyspora phatthalungensis</name>
    <dbReference type="NCBI Taxonomy" id="664693"/>
    <lineage>
        <taxon>Bacteria</taxon>
        <taxon>Bacillati</taxon>
        <taxon>Actinomycetota</taxon>
        <taxon>Actinomycetes</taxon>
        <taxon>Pseudonocardiales</taxon>
        <taxon>Pseudonocardiaceae</taxon>
        <taxon>Saccharopolyspora</taxon>
    </lineage>
</organism>
<evidence type="ECO:0000256" key="1">
    <source>
        <dbReference type="SAM" id="MobiDB-lite"/>
    </source>
</evidence>
<accession>A0A840QA67</accession>
<comment type="caution">
    <text evidence="2">The sequence shown here is derived from an EMBL/GenBank/DDBJ whole genome shotgun (WGS) entry which is preliminary data.</text>
</comment>
<feature type="compositionally biased region" description="Basic and acidic residues" evidence="1">
    <location>
        <begin position="71"/>
        <end position="81"/>
    </location>
</feature>
<evidence type="ECO:0000313" key="3">
    <source>
        <dbReference type="Proteomes" id="UP000584374"/>
    </source>
</evidence>
<feature type="region of interest" description="Disordered" evidence="1">
    <location>
        <begin position="59"/>
        <end position="81"/>
    </location>
</feature>
<proteinExistence type="predicted"/>